<evidence type="ECO:0000256" key="4">
    <source>
        <dbReference type="ARBA" id="ARBA00022692"/>
    </source>
</evidence>
<feature type="transmembrane region" description="Helical" evidence="8">
    <location>
        <begin position="177"/>
        <end position="201"/>
    </location>
</feature>
<organism evidence="9">
    <name type="scientific">marine metagenome</name>
    <dbReference type="NCBI Taxonomy" id="408172"/>
    <lineage>
        <taxon>unclassified sequences</taxon>
        <taxon>metagenomes</taxon>
        <taxon>ecological metagenomes</taxon>
    </lineage>
</organism>
<evidence type="ECO:0000256" key="1">
    <source>
        <dbReference type="ARBA" id="ARBA00004117"/>
    </source>
</evidence>
<keyword evidence="3" id="KW-1003">Cell membrane</keyword>
<dbReference type="GO" id="GO:0005886">
    <property type="term" value="C:plasma membrane"/>
    <property type="evidence" value="ECO:0007669"/>
    <property type="project" value="UniProtKB-SubCell"/>
</dbReference>
<comment type="subcellular location">
    <subcellularLocation>
        <location evidence="1">Bacterial flagellum basal body</location>
    </subcellularLocation>
    <subcellularLocation>
        <location evidence="2">Cell membrane</location>
        <topology evidence="2">Multi-pass membrane protein</topology>
    </subcellularLocation>
</comment>
<evidence type="ECO:0000256" key="2">
    <source>
        <dbReference type="ARBA" id="ARBA00004651"/>
    </source>
</evidence>
<dbReference type="GO" id="GO:0006605">
    <property type="term" value="P:protein targeting"/>
    <property type="evidence" value="ECO:0007669"/>
    <property type="project" value="InterPro"/>
</dbReference>
<evidence type="ECO:0008006" key="10">
    <source>
        <dbReference type="Google" id="ProtNLM"/>
    </source>
</evidence>
<keyword evidence="4 8" id="KW-0812">Transmembrane</keyword>
<dbReference type="PANTHER" id="PTHR30065:SF1">
    <property type="entry name" value="SURFACE PRESENTATION OF ANTIGENS PROTEIN SPAR"/>
    <property type="match status" value="1"/>
</dbReference>
<dbReference type="PANTHER" id="PTHR30065">
    <property type="entry name" value="FLAGELLAR BIOSYNTHETIC PROTEIN FLIR"/>
    <property type="match status" value="1"/>
</dbReference>
<evidence type="ECO:0000313" key="9">
    <source>
        <dbReference type="EMBL" id="SUZ73991.1"/>
    </source>
</evidence>
<evidence type="ECO:0000256" key="3">
    <source>
        <dbReference type="ARBA" id="ARBA00022475"/>
    </source>
</evidence>
<feature type="transmembrane region" description="Helical" evidence="8">
    <location>
        <begin position="12"/>
        <end position="31"/>
    </location>
</feature>
<protein>
    <recommendedName>
        <fullName evidence="10">Flagellar biosynthetic protein FliR</fullName>
    </recommendedName>
</protein>
<dbReference type="NCBIfam" id="TIGR01400">
    <property type="entry name" value="fliR"/>
    <property type="match status" value="1"/>
</dbReference>
<dbReference type="InterPro" id="IPR002010">
    <property type="entry name" value="T3SS_IM_R"/>
</dbReference>
<sequence length="260" mass="27995">MANLLSYDAGQLLAFILVLVRVSGIISTAPIFGSSVSPPQVKIVLSLMLALILFPFIPTIQVFPDRPDHYIVLIASELLIGLVLGMIGRFLFAAVEFAGTVIGFQMGLGMANVFDPQSQEQVSLVGRFESTTATLIFLAMDGHLIVIQALVRSYSILPPGGARINQPLVDKLTELSASVFVIGLQIGAPLIVALFLANAIVGLLARSVPQIQVFVVGFPLTLLLGFLFLLFGMPFYGQAVHKMFEMFDTQLFSVLKLLGG</sequence>
<dbReference type="EMBL" id="UINC01001196">
    <property type="protein sequence ID" value="SUZ73991.1"/>
    <property type="molecule type" value="Genomic_DNA"/>
</dbReference>
<gene>
    <name evidence="9" type="ORF">METZ01_LOCUS26845</name>
</gene>
<evidence type="ECO:0000256" key="8">
    <source>
        <dbReference type="SAM" id="Phobius"/>
    </source>
</evidence>
<evidence type="ECO:0000256" key="5">
    <source>
        <dbReference type="ARBA" id="ARBA00022989"/>
    </source>
</evidence>
<proteinExistence type="predicted"/>
<keyword evidence="7" id="KW-0975">Bacterial flagellum</keyword>
<reference evidence="9" key="1">
    <citation type="submission" date="2018-05" db="EMBL/GenBank/DDBJ databases">
        <authorList>
            <person name="Lanie J.A."/>
            <person name="Ng W.-L."/>
            <person name="Kazmierczak K.M."/>
            <person name="Andrzejewski T.M."/>
            <person name="Davidsen T.M."/>
            <person name="Wayne K.J."/>
            <person name="Tettelin H."/>
            <person name="Glass J.I."/>
            <person name="Rusch D."/>
            <person name="Podicherti R."/>
            <person name="Tsui H.-C.T."/>
            <person name="Winkler M.E."/>
        </authorList>
    </citation>
    <scope>NUCLEOTIDE SEQUENCE</scope>
</reference>
<dbReference type="InterPro" id="IPR006303">
    <property type="entry name" value="FliR"/>
</dbReference>
<accession>A0A381Q3S7</accession>
<dbReference type="GO" id="GO:0044780">
    <property type="term" value="P:bacterial-type flagellum assembly"/>
    <property type="evidence" value="ECO:0007669"/>
    <property type="project" value="InterPro"/>
</dbReference>
<dbReference type="PRINTS" id="PR00953">
    <property type="entry name" value="TYPE3IMRPROT"/>
</dbReference>
<keyword evidence="5 8" id="KW-1133">Transmembrane helix</keyword>
<evidence type="ECO:0000256" key="7">
    <source>
        <dbReference type="ARBA" id="ARBA00023143"/>
    </source>
</evidence>
<keyword evidence="6 8" id="KW-0472">Membrane</keyword>
<evidence type="ECO:0000256" key="6">
    <source>
        <dbReference type="ARBA" id="ARBA00023136"/>
    </source>
</evidence>
<feature type="transmembrane region" description="Helical" evidence="8">
    <location>
        <begin position="70"/>
        <end position="91"/>
    </location>
</feature>
<feature type="transmembrane region" description="Helical" evidence="8">
    <location>
        <begin position="213"/>
        <end position="236"/>
    </location>
</feature>
<dbReference type="Pfam" id="PF01311">
    <property type="entry name" value="Bac_export_1"/>
    <property type="match status" value="1"/>
</dbReference>
<dbReference type="AlphaFoldDB" id="A0A381Q3S7"/>
<dbReference type="GO" id="GO:0009425">
    <property type="term" value="C:bacterial-type flagellum basal body"/>
    <property type="evidence" value="ECO:0007669"/>
    <property type="project" value="UniProtKB-SubCell"/>
</dbReference>
<feature type="transmembrane region" description="Helical" evidence="8">
    <location>
        <begin position="43"/>
        <end position="63"/>
    </location>
</feature>
<name>A0A381Q3S7_9ZZZZ</name>